<dbReference type="AlphaFoldDB" id="A0A494YDX7"/>
<protein>
    <submittedName>
        <fullName evidence="2">AAA family ATPase</fullName>
    </submittedName>
</protein>
<dbReference type="SMART" id="SM00382">
    <property type="entry name" value="AAA"/>
    <property type="match status" value="1"/>
</dbReference>
<evidence type="ECO:0000313" key="3">
    <source>
        <dbReference type="Proteomes" id="UP000270342"/>
    </source>
</evidence>
<proteinExistence type="predicted"/>
<dbReference type="EMBL" id="RBZU01000001">
    <property type="protein sequence ID" value="RKP58543.1"/>
    <property type="molecule type" value="Genomic_DNA"/>
</dbReference>
<dbReference type="GO" id="GO:0051131">
    <property type="term" value="P:chaperone-mediated protein complex assembly"/>
    <property type="evidence" value="ECO:0007669"/>
    <property type="project" value="TreeGrafter"/>
</dbReference>
<dbReference type="InterPro" id="IPR003593">
    <property type="entry name" value="AAA+_ATPase"/>
</dbReference>
<evidence type="ECO:0000259" key="1">
    <source>
        <dbReference type="SMART" id="SM00382"/>
    </source>
</evidence>
<dbReference type="Proteomes" id="UP000270342">
    <property type="component" value="Unassembled WGS sequence"/>
</dbReference>
<dbReference type="PANTHER" id="PTHR43718">
    <property type="entry name" value="LON PROTEASE"/>
    <property type="match status" value="1"/>
</dbReference>
<dbReference type="OrthoDB" id="8552455at2"/>
<dbReference type="GO" id="GO:0007005">
    <property type="term" value="P:mitochondrion organization"/>
    <property type="evidence" value="ECO:0007669"/>
    <property type="project" value="TreeGrafter"/>
</dbReference>
<name>A0A494YDX7_9BURK</name>
<organism evidence="2 3">
    <name type="scientific">Pararobbsia silviterrae</name>
    <dbReference type="NCBI Taxonomy" id="1792498"/>
    <lineage>
        <taxon>Bacteria</taxon>
        <taxon>Pseudomonadati</taxon>
        <taxon>Pseudomonadota</taxon>
        <taxon>Betaproteobacteria</taxon>
        <taxon>Burkholderiales</taxon>
        <taxon>Burkholderiaceae</taxon>
        <taxon>Pararobbsia</taxon>
    </lineage>
</organism>
<dbReference type="RefSeq" id="WP_121082239.1">
    <property type="nucleotide sequence ID" value="NZ_RBZU01000001.1"/>
</dbReference>
<sequence>MTTTAVVRQELAVAAFKKVYDIGAIEAALGELGDNANDALRATYEKMLRIGGLRFCVKPNRMPAFDQIGEELPNFLEPLEDVRRQVALCSETDDRLELTPMLLLGEPGIGKTHFAKHLARLLGTTSHYVAMSSLTAGWILSGASSQWKNAKPGKVFEALVNGSYANPVIVIDEIDKASGDTNYDPLGALYALLEHETASSFTDEFAEVPIDAASVVWIATANDARSIPEPILNRMNVYEIPAPDIEGARRIAQTIYTEIRDSHAWGARFPEWLGEDPLDKLAAMKPREMRRATLHAFGNARLAGRDAVIAEDVEIDRLAKRRPIGF</sequence>
<dbReference type="PANTHER" id="PTHR43718:SF2">
    <property type="entry name" value="LON PROTEASE HOMOLOG, MITOCHONDRIAL"/>
    <property type="match status" value="1"/>
</dbReference>
<dbReference type="InterPro" id="IPR027417">
    <property type="entry name" value="P-loop_NTPase"/>
</dbReference>
<dbReference type="GO" id="GO:0004176">
    <property type="term" value="F:ATP-dependent peptidase activity"/>
    <property type="evidence" value="ECO:0007669"/>
    <property type="project" value="InterPro"/>
</dbReference>
<dbReference type="GO" id="GO:0016887">
    <property type="term" value="F:ATP hydrolysis activity"/>
    <property type="evidence" value="ECO:0007669"/>
    <property type="project" value="InterPro"/>
</dbReference>
<keyword evidence="3" id="KW-1185">Reference proteome</keyword>
<gene>
    <name evidence="2" type="ORF">D7S86_00910</name>
</gene>
<reference evidence="2 3" key="1">
    <citation type="submission" date="2018-10" db="EMBL/GenBank/DDBJ databases">
        <title>Robbsia sp. DHC34, isolated from soil.</title>
        <authorList>
            <person name="Gao Z.-H."/>
            <person name="Qiu L.-H."/>
        </authorList>
    </citation>
    <scope>NUCLEOTIDE SEQUENCE [LARGE SCALE GENOMIC DNA]</scope>
    <source>
        <strain evidence="2 3">DHC34</strain>
    </source>
</reference>
<dbReference type="Gene3D" id="3.40.50.300">
    <property type="entry name" value="P-loop containing nucleotide triphosphate hydrolases"/>
    <property type="match status" value="1"/>
</dbReference>
<dbReference type="SUPFAM" id="SSF52540">
    <property type="entry name" value="P-loop containing nucleoside triphosphate hydrolases"/>
    <property type="match status" value="1"/>
</dbReference>
<evidence type="ECO:0000313" key="2">
    <source>
        <dbReference type="EMBL" id="RKP58543.1"/>
    </source>
</evidence>
<dbReference type="GO" id="GO:0003697">
    <property type="term" value="F:single-stranded DNA binding"/>
    <property type="evidence" value="ECO:0007669"/>
    <property type="project" value="TreeGrafter"/>
</dbReference>
<dbReference type="InterPro" id="IPR027065">
    <property type="entry name" value="Lon_Prtase"/>
</dbReference>
<accession>A0A494YDX7</accession>
<dbReference type="InterPro" id="IPR003959">
    <property type="entry name" value="ATPase_AAA_core"/>
</dbReference>
<dbReference type="GO" id="GO:0005524">
    <property type="term" value="F:ATP binding"/>
    <property type="evidence" value="ECO:0007669"/>
    <property type="project" value="InterPro"/>
</dbReference>
<dbReference type="GO" id="GO:0004252">
    <property type="term" value="F:serine-type endopeptidase activity"/>
    <property type="evidence" value="ECO:0007669"/>
    <property type="project" value="InterPro"/>
</dbReference>
<dbReference type="Pfam" id="PF00004">
    <property type="entry name" value="AAA"/>
    <property type="match status" value="1"/>
</dbReference>
<feature type="domain" description="AAA+ ATPase" evidence="1">
    <location>
        <begin position="97"/>
        <end position="252"/>
    </location>
</feature>
<comment type="caution">
    <text evidence="2">The sequence shown here is derived from an EMBL/GenBank/DDBJ whole genome shotgun (WGS) entry which is preliminary data.</text>
</comment>
<dbReference type="GO" id="GO:0006515">
    <property type="term" value="P:protein quality control for misfolded or incompletely synthesized proteins"/>
    <property type="evidence" value="ECO:0007669"/>
    <property type="project" value="TreeGrafter"/>
</dbReference>